<dbReference type="InterPro" id="IPR013785">
    <property type="entry name" value="Aldolase_TIM"/>
</dbReference>
<evidence type="ECO:0000256" key="2">
    <source>
        <dbReference type="ARBA" id="ARBA00022630"/>
    </source>
</evidence>
<dbReference type="InterPro" id="IPR037396">
    <property type="entry name" value="FMN_HAD"/>
</dbReference>
<dbReference type="PROSITE" id="PS51349">
    <property type="entry name" value="FMN_HYDROXY_ACID_DH_2"/>
    <property type="match status" value="1"/>
</dbReference>
<keyword evidence="7" id="KW-1185">Reference proteome</keyword>
<reference evidence="6 7" key="1">
    <citation type="journal article" date="2014" name="PLoS Genet.">
        <title>Phylogenetically driven sequencing of extremely halophilic archaea reveals strategies for static and dynamic osmo-response.</title>
        <authorList>
            <person name="Becker E.A."/>
            <person name="Seitzer P.M."/>
            <person name="Tritt A."/>
            <person name="Larsen D."/>
            <person name="Krusor M."/>
            <person name="Yao A.I."/>
            <person name="Wu D."/>
            <person name="Madern D."/>
            <person name="Eisen J.A."/>
            <person name="Darling A.E."/>
            <person name="Facciotti M.T."/>
        </authorList>
    </citation>
    <scope>NUCLEOTIDE SEQUENCE [LARGE SCALE GENOMIC DNA]</scope>
    <source>
        <strain evidence="6 7">JCM 13552</strain>
    </source>
</reference>
<dbReference type="InterPro" id="IPR000262">
    <property type="entry name" value="FMN-dep_DH"/>
</dbReference>
<protein>
    <submittedName>
        <fullName evidence="6">FMN-dependent alpha-hydroxy acid dehydrogenase</fullName>
    </submittedName>
</protein>
<dbReference type="EMBL" id="AOMF01000037">
    <property type="protein sequence ID" value="EMA56507.1"/>
    <property type="molecule type" value="Genomic_DNA"/>
</dbReference>
<dbReference type="PANTHER" id="PTHR10578:SF107">
    <property type="entry name" value="2-HYDROXYACID OXIDASE 1"/>
    <property type="match status" value="1"/>
</dbReference>
<dbReference type="Pfam" id="PF01070">
    <property type="entry name" value="FMN_dh"/>
    <property type="match status" value="1"/>
</dbReference>
<evidence type="ECO:0000313" key="7">
    <source>
        <dbReference type="Proteomes" id="UP000011680"/>
    </source>
</evidence>
<gene>
    <name evidence="6" type="ORF">C451_02243</name>
</gene>
<feature type="domain" description="FMN hydroxy acid dehydrogenase" evidence="5">
    <location>
        <begin position="1"/>
        <end position="66"/>
    </location>
</feature>
<evidence type="ECO:0000256" key="4">
    <source>
        <dbReference type="ARBA" id="ARBA00023002"/>
    </source>
</evidence>
<evidence type="ECO:0000313" key="6">
    <source>
        <dbReference type="EMBL" id="EMA56507.1"/>
    </source>
</evidence>
<organism evidence="6 7">
    <name type="scientific">Halococcus thailandensis JCM 13552</name>
    <dbReference type="NCBI Taxonomy" id="1227457"/>
    <lineage>
        <taxon>Archaea</taxon>
        <taxon>Methanobacteriati</taxon>
        <taxon>Methanobacteriota</taxon>
        <taxon>Stenosarchaea group</taxon>
        <taxon>Halobacteria</taxon>
        <taxon>Halobacteriales</taxon>
        <taxon>Halococcaceae</taxon>
        <taxon>Halococcus</taxon>
    </lineage>
</organism>
<dbReference type="SUPFAM" id="SSF51395">
    <property type="entry name" value="FMN-linked oxidoreductases"/>
    <property type="match status" value="1"/>
</dbReference>
<comment type="caution">
    <text evidence="6">The sequence shown here is derived from an EMBL/GenBank/DDBJ whole genome shotgun (WGS) entry which is preliminary data.</text>
</comment>
<dbReference type="PATRIC" id="fig|1227457.3.peg.401"/>
<accession>M0NEY0</accession>
<dbReference type="STRING" id="1227457.C451_02243"/>
<keyword evidence="3" id="KW-0288">FMN</keyword>
<proteinExistence type="predicted"/>
<comment type="cofactor">
    <cofactor evidence="1">
        <name>FMN</name>
        <dbReference type="ChEBI" id="CHEBI:58210"/>
    </cofactor>
</comment>
<dbReference type="PANTHER" id="PTHR10578">
    <property type="entry name" value="S -2-HYDROXY-ACID OXIDASE-RELATED"/>
    <property type="match status" value="1"/>
</dbReference>
<evidence type="ECO:0000256" key="3">
    <source>
        <dbReference type="ARBA" id="ARBA00022643"/>
    </source>
</evidence>
<evidence type="ECO:0000259" key="5">
    <source>
        <dbReference type="PROSITE" id="PS51349"/>
    </source>
</evidence>
<dbReference type="Gene3D" id="3.20.20.70">
    <property type="entry name" value="Aldolase class I"/>
    <property type="match status" value="1"/>
</dbReference>
<sequence length="68" mass="7214">MLKPIALGAEAVLLGRPYVYGLALGGEEGVKAVVENVRADLDLTFTLTGHATVTDVDRSALVRASRFE</sequence>
<dbReference type="AlphaFoldDB" id="M0NEY0"/>
<dbReference type="Proteomes" id="UP000011680">
    <property type="component" value="Unassembled WGS sequence"/>
</dbReference>
<keyword evidence="4" id="KW-0560">Oxidoreductase</keyword>
<name>M0NEY0_9EURY</name>
<keyword evidence="2" id="KW-0285">Flavoprotein</keyword>
<dbReference type="GO" id="GO:0016491">
    <property type="term" value="F:oxidoreductase activity"/>
    <property type="evidence" value="ECO:0007669"/>
    <property type="project" value="UniProtKB-KW"/>
</dbReference>
<evidence type="ECO:0000256" key="1">
    <source>
        <dbReference type="ARBA" id="ARBA00001917"/>
    </source>
</evidence>
<dbReference type="eggNOG" id="arCOG00613">
    <property type="taxonomic scope" value="Archaea"/>
</dbReference>